<gene>
    <name evidence="1" type="ORF">V6N11_028406</name>
</gene>
<name>A0ABR2NQF5_9ROSI</name>
<keyword evidence="2" id="KW-1185">Reference proteome</keyword>
<dbReference type="Proteomes" id="UP001396334">
    <property type="component" value="Unassembled WGS sequence"/>
</dbReference>
<accession>A0ABR2NQF5</accession>
<comment type="caution">
    <text evidence="1">The sequence shown here is derived from an EMBL/GenBank/DDBJ whole genome shotgun (WGS) entry which is preliminary data.</text>
</comment>
<sequence>MHGTMRRCIRGISGLTRARTFFLSASVTMEYVEQEEQMDTQQPANSDEAGSLNTHRWYSLTFRELMRT</sequence>
<protein>
    <submittedName>
        <fullName evidence="1">Uncharacterized protein</fullName>
    </submittedName>
</protein>
<evidence type="ECO:0000313" key="1">
    <source>
        <dbReference type="EMBL" id="KAK8978403.1"/>
    </source>
</evidence>
<proteinExistence type="predicted"/>
<dbReference type="EMBL" id="JBBPBN010000113">
    <property type="protein sequence ID" value="KAK8978403.1"/>
    <property type="molecule type" value="Genomic_DNA"/>
</dbReference>
<reference evidence="1 2" key="1">
    <citation type="journal article" date="2024" name="G3 (Bethesda)">
        <title>Genome assembly of Hibiscus sabdariffa L. provides insights into metabolisms of medicinal natural products.</title>
        <authorList>
            <person name="Kim T."/>
        </authorList>
    </citation>
    <scope>NUCLEOTIDE SEQUENCE [LARGE SCALE GENOMIC DNA]</scope>
    <source>
        <strain evidence="1">TK-2024</strain>
        <tissue evidence="1">Old leaves</tissue>
    </source>
</reference>
<organism evidence="1 2">
    <name type="scientific">Hibiscus sabdariffa</name>
    <name type="common">roselle</name>
    <dbReference type="NCBI Taxonomy" id="183260"/>
    <lineage>
        <taxon>Eukaryota</taxon>
        <taxon>Viridiplantae</taxon>
        <taxon>Streptophyta</taxon>
        <taxon>Embryophyta</taxon>
        <taxon>Tracheophyta</taxon>
        <taxon>Spermatophyta</taxon>
        <taxon>Magnoliopsida</taxon>
        <taxon>eudicotyledons</taxon>
        <taxon>Gunneridae</taxon>
        <taxon>Pentapetalae</taxon>
        <taxon>rosids</taxon>
        <taxon>malvids</taxon>
        <taxon>Malvales</taxon>
        <taxon>Malvaceae</taxon>
        <taxon>Malvoideae</taxon>
        <taxon>Hibiscus</taxon>
    </lineage>
</organism>
<evidence type="ECO:0000313" key="2">
    <source>
        <dbReference type="Proteomes" id="UP001396334"/>
    </source>
</evidence>